<feature type="domain" description="Porphobilinogen deaminase N-terminal" evidence="9">
    <location>
        <begin position="5"/>
        <end position="212"/>
    </location>
</feature>
<dbReference type="InterPro" id="IPR022417">
    <property type="entry name" value="Porphobilin_deaminase_N"/>
</dbReference>
<dbReference type="Pfam" id="PF03900">
    <property type="entry name" value="Porphobil_deamC"/>
    <property type="match status" value="1"/>
</dbReference>
<evidence type="ECO:0000259" key="10">
    <source>
        <dbReference type="Pfam" id="PF03900"/>
    </source>
</evidence>
<evidence type="ECO:0000256" key="1">
    <source>
        <dbReference type="ARBA" id="ARBA00002869"/>
    </source>
</evidence>
<dbReference type="PIRSF" id="PIRSF001438">
    <property type="entry name" value="4pyrrol_synth_OHMeBilane_synth"/>
    <property type="match status" value="1"/>
</dbReference>
<comment type="subunit">
    <text evidence="4 8">Monomer.</text>
</comment>
<proteinExistence type="inferred from homology"/>
<protein>
    <recommendedName>
        <fullName evidence="8">Porphobilinogen deaminase</fullName>
        <shortName evidence="8">PBG</shortName>
        <ecNumber evidence="8">2.5.1.61</ecNumber>
    </recommendedName>
    <alternativeName>
        <fullName evidence="8">Hydroxymethylbilane synthase</fullName>
        <shortName evidence="8">HMBS</shortName>
    </alternativeName>
    <alternativeName>
        <fullName evidence="8">Pre-uroporphyrinogen synthase</fullName>
    </alternativeName>
</protein>
<dbReference type="Gene3D" id="3.40.190.10">
    <property type="entry name" value="Periplasmic binding protein-like II"/>
    <property type="match status" value="2"/>
</dbReference>
<dbReference type="FunFam" id="3.30.160.40:FF:000002">
    <property type="entry name" value="Porphobilinogen deaminase"/>
    <property type="match status" value="1"/>
</dbReference>
<dbReference type="NCBIfam" id="TIGR00212">
    <property type="entry name" value="hemC"/>
    <property type="match status" value="1"/>
</dbReference>
<dbReference type="InterPro" id="IPR022419">
    <property type="entry name" value="Porphobilin_deaminase_cofac_BS"/>
</dbReference>
<dbReference type="InterPro" id="IPR036803">
    <property type="entry name" value="Porphobilinogen_deaminase_C_sf"/>
</dbReference>
<dbReference type="EC" id="2.5.1.61" evidence="8"/>
<comment type="function">
    <text evidence="1 8">Tetrapolymerization of the monopyrrole PBG into the hydroxymethylbilane pre-uroporphyrinogen in several discrete steps.</text>
</comment>
<dbReference type="Proteomes" id="UP000614424">
    <property type="component" value="Unassembled WGS sequence"/>
</dbReference>
<reference evidence="11 12" key="1">
    <citation type="submission" date="2020-08" db="EMBL/GenBank/DDBJ databases">
        <title>Bridging the membrane lipid divide: bacteria of the FCB group superphylum have the potential to synthesize archaeal ether lipids.</title>
        <authorList>
            <person name="Villanueva L."/>
            <person name="Von Meijenfeldt F.A.B."/>
            <person name="Westbye A.B."/>
            <person name="Yadav S."/>
            <person name="Hopmans E.C."/>
            <person name="Dutilh B.E."/>
            <person name="Sinninghe Damste J.S."/>
        </authorList>
    </citation>
    <scope>NUCLEOTIDE SEQUENCE [LARGE SCALE GENOMIC DNA]</scope>
    <source>
        <strain evidence="11">NIOZ-UU47</strain>
    </source>
</reference>
<dbReference type="PANTHER" id="PTHR11557">
    <property type="entry name" value="PORPHOBILINOGEN DEAMINASE"/>
    <property type="match status" value="1"/>
</dbReference>
<keyword evidence="6 8" id="KW-0627">Porphyrin biosynthesis</keyword>
<feature type="modified residue" description="S-(dipyrrolylmethanemethyl)cysteine" evidence="8">
    <location>
        <position position="241"/>
    </location>
</feature>
<evidence type="ECO:0000256" key="2">
    <source>
        <dbReference type="ARBA" id="ARBA00004735"/>
    </source>
</evidence>
<dbReference type="SUPFAM" id="SSF53850">
    <property type="entry name" value="Periplasmic binding protein-like II"/>
    <property type="match status" value="1"/>
</dbReference>
<evidence type="ECO:0000256" key="5">
    <source>
        <dbReference type="ARBA" id="ARBA00022679"/>
    </source>
</evidence>
<dbReference type="InterPro" id="IPR000860">
    <property type="entry name" value="HemC"/>
</dbReference>
<evidence type="ECO:0000313" key="11">
    <source>
        <dbReference type="EMBL" id="MBC8316990.1"/>
    </source>
</evidence>
<gene>
    <name evidence="8 11" type="primary">hemC</name>
    <name evidence="11" type="ORF">H8E41_03730</name>
</gene>
<dbReference type="HAMAP" id="MF_00260">
    <property type="entry name" value="Porphobil_deam"/>
    <property type="match status" value="1"/>
</dbReference>
<comment type="catalytic activity">
    <reaction evidence="7 8">
        <text>4 porphobilinogen + H2O = hydroxymethylbilane + 4 NH4(+)</text>
        <dbReference type="Rhea" id="RHEA:13185"/>
        <dbReference type="ChEBI" id="CHEBI:15377"/>
        <dbReference type="ChEBI" id="CHEBI:28938"/>
        <dbReference type="ChEBI" id="CHEBI:57845"/>
        <dbReference type="ChEBI" id="CHEBI:58126"/>
        <dbReference type="EC" id="2.5.1.61"/>
    </reaction>
</comment>
<dbReference type="FunFam" id="3.40.190.10:FF:000004">
    <property type="entry name" value="Porphobilinogen deaminase"/>
    <property type="match status" value="1"/>
</dbReference>
<feature type="domain" description="Porphobilinogen deaminase C-terminal" evidence="10">
    <location>
        <begin position="226"/>
        <end position="294"/>
    </location>
</feature>
<dbReference type="GO" id="GO:0004418">
    <property type="term" value="F:hydroxymethylbilane synthase activity"/>
    <property type="evidence" value="ECO:0007669"/>
    <property type="project" value="UniProtKB-UniRule"/>
</dbReference>
<dbReference type="PANTHER" id="PTHR11557:SF0">
    <property type="entry name" value="PORPHOBILINOGEN DEAMINASE"/>
    <property type="match status" value="1"/>
</dbReference>
<comment type="pathway">
    <text evidence="2">Porphyrin-containing compound metabolism; protoporphyrin-IX biosynthesis; coproporphyrinogen-III from 5-aminolevulinate: step 2/4.</text>
</comment>
<dbReference type="GO" id="GO:0006782">
    <property type="term" value="P:protoporphyrinogen IX biosynthetic process"/>
    <property type="evidence" value="ECO:0007669"/>
    <property type="project" value="UniProtKB-UniRule"/>
</dbReference>
<dbReference type="Gene3D" id="3.30.160.40">
    <property type="entry name" value="Porphobilinogen deaminase, C-terminal domain"/>
    <property type="match status" value="1"/>
</dbReference>
<sequence length="311" mass="33623">MQKLIKIGTRASLLAMAQSTNIKNLIEKQYPDVTVELVKIVTKGDKILDVPLAMVGGKGLFVKELEDAMLQHDVDMAVHSMKDVPAELPDGLHLGIITKREDPRDAFISNEYKTFADLPAGARIGTSSLRRKSQLGLLRKDLAIQDLRGNLDTRLRKLDEKQYDAIILAAAGLNRLKLSHRATSYFSPVEMLPAVGQGAVGIELRKADKELLQGLLFLQDDATSVAVTAERGFLARLEGGCQVPIGAFAEVNGSQFTLTGLVASVNGEVMVKKEVTGNSADAEAIGRKLAEDILAMGGKEILEEVYGSEIS</sequence>
<dbReference type="EMBL" id="JACNJZ010000065">
    <property type="protein sequence ID" value="MBC8316990.1"/>
    <property type="molecule type" value="Genomic_DNA"/>
</dbReference>
<dbReference type="SUPFAM" id="SSF54782">
    <property type="entry name" value="Porphobilinogen deaminase (hydroxymethylbilane synthase), C-terminal domain"/>
    <property type="match status" value="1"/>
</dbReference>
<dbReference type="UniPathway" id="UPA00251">
    <property type="reaction ID" value="UER00319"/>
</dbReference>
<evidence type="ECO:0000256" key="4">
    <source>
        <dbReference type="ARBA" id="ARBA00011245"/>
    </source>
</evidence>
<evidence type="ECO:0000259" key="9">
    <source>
        <dbReference type="Pfam" id="PF01379"/>
    </source>
</evidence>
<comment type="similarity">
    <text evidence="3 8">Belongs to the HMBS family.</text>
</comment>
<comment type="cofactor">
    <cofactor evidence="8">
        <name>dipyrromethane</name>
        <dbReference type="ChEBI" id="CHEBI:60342"/>
    </cofactor>
    <text evidence="8">Binds 1 dipyrromethane group covalently.</text>
</comment>
<dbReference type="PRINTS" id="PR00151">
    <property type="entry name" value="PORPHBDMNASE"/>
</dbReference>
<comment type="caution">
    <text evidence="11">The sequence shown here is derived from an EMBL/GenBank/DDBJ whole genome shotgun (WGS) entry which is preliminary data.</text>
</comment>
<name>A0A8J6NCS0_9BACT</name>
<organism evidence="11 12">
    <name type="scientific">Candidatus Desulfobia pelagia</name>
    <dbReference type="NCBI Taxonomy" id="2841692"/>
    <lineage>
        <taxon>Bacteria</taxon>
        <taxon>Pseudomonadati</taxon>
        <taxon>Thermodesulfobacteriota</taxon>
        <taxon>Desulfobulbia</taxon>
        <taxon>Desulfobulbales</taxon>
        <taxon>Desulfobulbaceae</taxon>
        <taxon>Candidatus Desulfobia</taxon>
    </lineage>
</organism>
<dbReference type="CDD" id="cd13646">
    <property type="entry name" value="PBP2_EcHMBS_like"/>
    <property type="match status" value="1"/>
</dbReference>
<dbReference type="Pfam" id="PF01379">
    <property type="entry name" value="Porphobil_deam"/>
    <property type="match status" value="1"/>
</dbReference>
<evidence type="ECO:0000256" key="6">
    <source>
        <dbReference type="ARBA" id="ARBA00023244"/>
    </source>
</evidence>
<dbReference type="InterPro" id="IPR022418">
    <property type="entry name" value="Porphobilinogen_deaminase_C"/>
</dbReference>
<evidence type="ECO:0000256" key="7">
    <source>
        <dbReference type="ARBA" id="ARBA00048169"/>
    </source>
</evidence>
<evidence type="ECO:0000256" key="3">
    <source>
        <dbReference type="ARBA" id="ARBA00005638"/>
    </source>
</evidence>
<dbReference type="AlphaFoldDB" id="A0A8J6NCS0"/>
<dbReference type="FunFam" id="3.40.190.10:FF:000005">
    <property type="entry name" value="Porphobilinogen deaminase"/>
    <property type="match status" value="1"/>
</dbReference>
<evidence type="ECO:0000256" key="8">
    <source>
        <dbReference type="HAMAP-Rule" id="MF_00260"/>
    </source>
</evidence>
<keyword evidence="5 8" id="KW-0808">Transferase</keyword>
<comment type="miscellaneous">
    <text evidence="8">The porphobilinogen subunits are added to the dipyrromethane group.</text>
</comment>
<dbReference type="GO" id="GO:0005737">
    <property type="term" value="C:cytoplasm"/>
    <property type="evidence" value="ECO:0007669"/>
    <property type="project" value="UniProtKB-UniRule"/>
</dbReference>
<accession>A0A8J6NCS0</accession>
<evidence type="ECO:0000313" key="12">
    <source>
        <dbReference type="Proteomes" id="UP000614424"/>
    </source>
</evidence>
<dbReference type="PROSITE" id="PS00533">
    <property type="entry name" value="PORPHOBILINOGEN_DEAM"/>
    <property type="match status" value="1"/>
</dbReference>